<dbReference type="SUPFAM" id="SSF57667">
    <property type="entry name" value="beta-beta-alpha zinc fingers"/>
    <property type="match status" value="1"/>
</dbReference>
<organism evidence="10 11">
    <name type="scientific">Heterobasidion irregulare (strain TC 32-1)</name>
    <dbReference type="NCBI Taxonomy" id="747525"/>
    <lineage>
        <taxon>Eukaryota</taxon>
        <taxon>Fungi</taxon>
        <taxon>Dikarya</taxon>
        <taxon>Basidiomycota</taxon>
        <taxon>Agaricomycotina</taxon>
        <taxon>Agaricomycetes</taxon>
        <taxon>Russulales</taxon>
        <taxon>Bondarzewiaceae</taxon>
        <taxon>Heterobasidion</taxon>
        <taxon>Heterobasidion annosum species complex</taxon>
    </lineage>
</organism>
<gene>
    <name evidence="10" type="ORF">HETIRDRAFT_431871</name>
</gene>
<dbReference type="PANTHER" id="PTHR16515:SF49">
    <property type="entry name" value="GASTRULA ZINC FINGER PROTEIN XLCGF49.1-LIKE-RELATED"/>
    <property type="match status" value="1"/>
</dbReference>
<dbReference type="KEGG" id="hir:HETIRDRAFT_431871"/>
<keyword evidence="3" id="KW-0677">Repeat</keyword>
<feature type="compositionally biased region" description="Basic and acidic residues" evidence="8">
    <location>
        <begin position="326"/>
        <end position="341"/>
    </location>
</feature>
<evidence type="ECO:0000256" key="2">
    <source>
        <dbReference type="ARBA" id="ARBA00022723"/>
    </source>
</evidence>
<dbReference type="PANTHER" id="PTHR16515">
    <property type="entry name" value="PR DOMAIN ZINC FINGER PROTEIN"/>
    <property type="match status" value="1"/>
</dbReference>
<dbReference type="InterPro" id="IPR050331">
    <property type="entry name" value="Zinc_finger"/>
</dbReference>
<dbReference type="STRING" id="747525.W4KQ93"/>
<dbReference type="PROSITE" id="PS50157">
    <property type="entry name" value="ZINC_FINGER_C2H2_2"/>
    <property type="match status" value="2"/>
</dbReference>
<evidence type="ECO:0000259" key="9">
    <source>
        <dbReference type="PROSITE" id="PS50157"/>
    </source>
</evidence>
<keyword evidence="2" id="KW-0479">Metal-binding</keyword>
<protein>
    <recommendedName>
        <fullName evidence="9">C2H2-type domain-containing protein</fullName>
    </recommendedName>
</protein>
<name>W4KQ93_HETIT</name>
<sequence length="341" mass="37675">MTHNFSEFAFDYINPDNSKPSQGYDVPFFDTAGEVVVPPVESFELQIDHDLAAFDEDQLQVLFDTAQFAGYRSNEPVFGPGSITASSHSAYDTVSTVSESFYSFPTSPAYAPSSFPFPIEMDFRSLTVGSDYGVTDPSANRYTSGASPDMDLTSFGVLPPSPPTSPPVHYMPKARSEYTPATSSGRYHVPAISQNVSPQLPTVPPVPSVLSVHDRSEIDSEDPRRRHQCPQCNRAFARAYNLKTHLDTHNPERQKSFICPHRSCGRAFSRKHDLQRHRAAIHHDTASSASSVSSISPSSRPYPQKNGISIVSSGRERCQSCGKSWSGRERRCSCNNDLRVK</sequence>
<dbReference type="Pfam" id="PF00096">
    <property type="entry name" value="zf-C2H2"/>
    <property type="match status" value="2"/>
</dbReference>
<evidence type="ECO:0000256" key="7">
    <source>
        <dbReference type="PROSITE-ProRule" id="PRU00042"/>
    </source>
</evidence>
<keyword evidence="5" id="KW-0862">Zinc</keyword>
<dbReference type="OrthoDB" id="8922241at2759"/>
<dbReference type="eggNOG" id="KOG1721">
    <property type="taxonomic scope" value="Eukaryota"/>
</dbReference>
<keyword evidence="4 7" id="KW-0863">Zinc-finger</keyword>
<dbReference type="InParanoid" id="W4KQ93"/>
<dbReference type="InterPro" id="IPR036236">
    <property type="entry name" value="Znf_C2H2_sf"/>
</dbReference>
<evidence type="ECO:0000256" key="3">
    <source>
        <dbReference type="ARBA" id="ARBA00022737"/>
    </source>
</evidence>
<feature type="domain" description="C2H2-type" evidence="9">
    <location>
        <begin position="257"/>
        <end position="287"/>
    </location>
</feature>
<dbReference type="AlphaFoldDB" id="W4KQ93"/>
<evidence type="ECO:0000256" key="8">
    <source>
        <dbReference type="SAM" id="MobiDB-lite"/>
    </source>
</evidence>
<dbReference type="Gene3D" id="3.30.160.60">
    <property type="entry name" value="Classic Zinc Finger"/>
    <property type="match status" value="2"/>
</dbReference>
<feature type="region of interest" description="Disordered" evidence="8">
    <location>
        <begin position="276"/>
        <end position="309"/>
    </location>
</feature>
<proteinExistence type="predicted"/>
<dbReference type="InterPro" id="IPR013087">
    <property type="entry name" value="Znf_C2H2_type"/>
</dbReference>
<feature type="region of interest" description="Disordered" evidence="8">
    <location>
        <begin position="322"/>
        <end position="341"/>
    </location>
</feature>
<comment type="subcellular location">
    <subcellularLocation>
        <location evidence="1">Nucleus</location>
    </subcellularLocation>
</comment>
<evidence type="ECO:0000256" key="6">
    <source>
        <dbReference type="ARBA" id="ARBA00023242"/>
    </source>
</evidence>
<dbReference type="EMBL" id="KI925454">
    <property type="protein sequence ID" value="ETW87570.1"/>
    <property type="molecule type" value="Genomic_DNA"/>
</dbReference>
<reference evidence="10 11" key="1">
    <citation type="journal article" date="2012" name="New Phytol.">
        <title>Insight into trade-off between wood decay and parasitism from the genome of a fungal forest pathogen.</title>
        <authorList>
            <person name="Olson A."/>
            <person name="Aerts A."/>
            <person name="Asiegbu F."/>
            <person name="Belbahri L."/>
            <person name="Bouzid O."/>
            <person name="Broberg A."/>
            <person name="Canback B."/>
            <person name="Coutinho P.M."/>
            <person name="Cullen D."/>
            <person name="Dalman K."/>
            <person name="Deflorio G."/>
            <person name="van Diepen L.T."/>
            <person name="Dunand C."/>
            <person name="Duplessis S."/>
            <person name="Durling M."/>
            <person name="Gonthier P."/>
            <person name="Grimwood J."/>
            <person name="Fossdal C.G."/>
            <person name="Hansson D."/>
            <person name="Henrissat B."/>
            <person name="Hietala A."/>
            <person name="Himmelstrand K."/>
            <person name="Hoffmeister D."/>
            <person name="Hogberg N."/>
            <person name="James T.Y."/>
            <person name="Karlsson M."/>
            <person name="Kohler A."/>
            <person name="Kues U."/>
            <person name="Lee Y.H."/>
            <person name="Lin Y.C."/>
            <person name="Lind M."/>
            <person name="Lindquist E."/>
            <person name="Lombard V."/>
            <person name="Lucas S."/>
            <person name="Lunden K."/>
            <person name="Morin E."/>
            <person name="Murat C."/>
            <person name="Park J."/>
            <person name="Raffaello T."/>
            <person name="Rouze P."/>
            <person name="Salamov A."/>
            <person name="Schmutz J."/>
            <person name="Solheim H."/>
            <person name="Stahlberg J."/>
            <person name="Velez H."/>
            <person name="de Vries R.P."/>
            <person name="Wiebenga A."/>
            <person name="Woodward S."/>
            <person name="Yakovlev I."/>
            <person name="Garbelotto M."/>
            <person name="Martin F."/>
            <person name="Grigoriev I.V."/>
            <person name="Stenlid J."/>
        </authorList>
    </citation>
    <scope>NUCLEOTIDE SEQUENCE [LARGE SCALE GENOMIC DNA]</scope>
    <source>
        <strain evidence="10 11">TC 32-1</strain>
    </source>
</reference>
<dbReference type="GO" id="GO:0008270">
    <property type="term" value="F:zinc ion binding"/>
    <property type="evidence" value="ECO:0007669"/>
    <property type="project" value="UniProtKB-KW"/>
</dbReference>
<evidence type="ECO:0000256" key="1">
    <source>
        <dbReference type="ARBA" id="ARBA00004123"/>
    </source>
</evidence>
<keyword evidence="11" id="KW-1185">Reference proteome</keyword>
<dbReference type="GO" id="GO:0005634">
    <property type="term" value="C:nucleus"/>
    <property type="evidence" value="ECO:0007669"/>
    <property type="project" value="UniProtKB-SubCell"/>
</dbReference>
<evidence type="ECO:0000313" key="11">
    <source>
        <dbReference type="Proteomes" id="UP000030671"/>
    </source>
</evidence>
<dbReference type="SMART" id="SM00355">
    <property type="entry name" value="ZnF_C2H2"/>
    <property type="match status" value="2"/>
</dbReference>
<accession>W4KQ93</accession>
<feature type="compositionally biased region" description="Low complexity" evidence="8">
    <location>
        <begin position="287"/>
        <end position="299"/>
    </location>
</feature>
<evidence type="ECO:0000313" key="10">
    <source>
        <dbReference type="EMBL" id="ETW87570.1"/>
    </source>
</evidence>
<dbReference type="GeneID" id="20674572"/>
<evidence type="ECO:0000256" key="4">
    <source>
        <dbReference type="ARBA" id="ARBA00022771"/>
    </source>
</evidence>
<dbReference type="PROSITE" id="PS00028">
    <property type="entry name" value="ZINC_FINGER_C2H2_1"/>
    <property type="match status" value="2"/>
</dbReference>
<evidence type="ECO:0000256" key="5">
    <source>
        <dbReference type="ARBA" id="ARBA00022833"/>
    </source>
</evidence>
<dbReference type="Proteomes" id="UP000030671">
    <property type="component" value="Unassembled WGS sequence"/>
</dbReference>
<dbReference type="FunFam" id="3.30.160.60:FF:000446">
    <property type="entry name" value="Zinc finger protein"/>
    <property type="match status" value="1"/>
</dbReference>
<keyword evidence="6" id="KW-0539">Nucleus</keyword>
<feature type="domain" description="C2H2-type" evidence="9">
    <location>
        <begin position="227"/>
        <end position="254"/>
    </location>
</feature>
<dbReference type="GO" id="GO:0010468">
    <property type="term" value="P:regulation of gene expression"/>
    <property type="evidence" value="ECO:0007669"/>
    <property type="project" value="TreeGrafter"/>
</dbReference>
<dbReference type="RefSeq" id="XP_009541456.1">
    <property type="nucleotide sequence ID" value="XM_009543161.1"/>
</dbReference>
<dbReference type="HOGENOM" id="CLU_778808_0_0_1"/>